<dbReference type="Pfam" id="PF14549">
    <property type="entry name" value="P22_Cro"/>
    <property type="match status" value="1"/>
</dbReference>
<evidence type="ECO:0000256" key="1">
    <source>
        <dbReference type="ARBA" id="ARBA00006890"/>
    </source>
</evidence>
<evidence type="ECO:0000256" key="3">
    <source>
        <dbReference type="ARBA" id="ARBA00019048"/>
    </source>
</evidence>
<comment type="caution">
    <text evidence="9">The sequence shown here is derived from an EMBL/GenBank/DDBJ whole genome shotgun (WGS) entry which is preliminary data.</text>
</comment>
<evidence type="ECO:0000256" key="2">
    <source>
        <dbReference type="ARBA" id="ARBA00012415"/>
    </source>
</evidence>
<dbReference type="SUPFAM" id="SSF47413">
    <property type="entry name" value="lambda repressor-like DNA-binding domains"/>
    <property type="match status" value="1"/>
</dbReference>
<protein>
    <recommendedName>
        <fullName evidence="3 7">UTP--glucose-1-phosphate uridylyltransferase</fullName>
        <ecNumber evidence="2 7">2.7.7.9</ecNumber>
    </recommendedName>
    <alternativeName>
        <fullName evidence="7">UDP-glucose pyrophosphorylase</fullName>
    </alternativeName>
</protein>
<proteinExistence type="inferred from homology"/>
<dbReference type="InterPro" id="IPR029044">
    <property type="entry name" value="Nucleotide-diphossugar_trans"/>
</dbReference>
<keyword evidence="4 7" id="KW-0808">Transferase</keyword>
<evidence type="ECO:0000256" key="7">
    <source>
        <dbReference type="RuleBase" id="RU361259"/>
    </source>
</evidence>
<organism evidence="9 10">
    <name type="scientific">Chitinilyticum piscinae</name>
    <dbReference type="NCBI Taxonomy" id="2866724"/>
    <lineage>
        <taxon>Bacteria</taxon>
        <taxon>Pseudomonadati</taxon>
        <taxon>Pseudomonadota</taxon>
        <taxon>Betaproteobacteria</taxon>
        <taxon>Neisseriales</taxon>
        <taxon>Chitinibacteraceae</taxon>
        <taxon>Chitinilyticum</taxon>
    </lineage>
</organism>
<accession>A0A8J7FZY0</accession>
<feature type="domain" description="Nucleotidyl transferase" evidence="8">
    <location>
        <begin position="78"/>
        <end position="333"/>
    </location>
</feature>
<dbReference type="InterPro" id="IPR005771">
    <property type="entry name" value="GalU_uridylyltTrfase_bac/arc"/>
</dbReference>
<dbReference type="NCBIfam" id="TIGR01099">
    <property type="entry name" value="galU"/>
    <property type="match status" value="1"/>
</dbReference>
<evidence type="ECO:0000256" key="6">
    <source>
        <dbReference type="ARBA" id="ARBA00048128"/>
    </source>
</evidence>
<dbReference type="InterPro" id="IPR010982">
    <property type="entry name" value="Lambda_DNA-bd_dom_sf"/>
</dbReference>
<dbReference type="CDD" id="cd02541">
    <property type="entry name" value="UGPase_prokaryotic"/>
    <property type="match status" value="1"/>
</dbReference>
<dbReference type="RefSeq" id="WP_194115334.1">
    <property type="nucleotide sequence ID" value="NZ_JADFUA010000002.1"/>
</dbReference>
<dbReference type="Gene3D" id="3.90.550.10">
    <property type="entry name" value="Spore Coat Polysaccharide Biosynthesis Protein SpsA, Chain A"/>
    <property type="match status" value="1"/>
</dbReference>
<evidence type="ECO:0000256" key="4">
    <source>
        <dbReference type="ARBA" id="ARBA00022679"/>
    </source>
</evidence>
<name>A0A8J7FZY0_9NEIS</name>
<dbReference type="PANTHER" id="PTHR43197">
    <property type="entry name" value="UTP--GLUCOSE-1-PHOSPHATE URIDYLYLTRANSFERASE"/>
    <property type="match status" value="1"/>
</dbReference>
<dbReference type="SUPFAM" id="SSF53448">
    <property type="entry name" value="Nucleotide-diphospho-sugar transferases"/>
    <property type="match status" value="1"/>
</dbReference>
<dbReference type="Proteomes" id="UP000604481">
    <property type="component" value="Unassembled WGS sequence"/>
</dbReference>
<reference evidence="9 10" key="1">
    <citation type="submission" date="2020-10" db="EMBL/GenBank/DDBJ databases">
        <title>The genome sequence of Chitinilyticum litopenaei 4Y14.</title>
        <authorList>
            <person name="Liu Y."/>
        </authorList>
    </citation>
    <scope>NUCLEOTIDE SEQUENCE [LARGE SCALE GENOMIC DNA]</scope>
    <source>
        <strain evidence="9 10">4Y14</strain>
    </source>
</reference>
<dbReference type="GO" id="GO:0003677">
    <property type="term" value="F:DNA binding"/>
    <property type="evidence" value="ECO:0007669"/>
    <property type="project" value="InterPro"/>
</dbReference>
<dbReference type="EC" id="2.7.7.9" evidence="2 7"/>
<keyword evidence="5 7" id="KW-0548">Nucleotidyltransferase</keyword>
<evidence type="ECO:0000313" key="10">
    <source>
        <dbReference type="Proteomes" id="UP000604481"/>
    </source>
</evidence>
<dbReference type="PANTHER" id="PTHR43197:SF1">
    <property type="entry name" value="UTP--GLUCOSE-1-PHOSPHATE URIDYLYLTRANSFERASE"/>
    <property type="match status" value="1"/>
</dbReference>
<dbReference type="Pfam" id="PF00483">
    <property type="entry name" value="NTP_transferase"/>
    <property type="match status" value="1"/>
</dbReference>
<sequence length="356" mass="39346">MRKSDILQLFGTQSRLAEALGVGRSAISQWPEQLPQRQSDQALGAALRLGLLQHLPAHLRLKPEDQAMQKVRKAVFPVAGMGTRFLPATKASPKEMMPVVDKPLIQYAVEEAIAAGITEMVFITGRNKRSIEDHFDKAYELENELEAKGKDKLLEILRGIIPKSVTCIYIRQPEALGLGHAVLCAKPVVGDEPFAVILADDLIDGPEMKHMVEVFNDTHCSVLGVEEVAREETASYGIVEVQDAPASRLRINNIVEKPKPEEAPSNLAVVGRYILTPRIFHHLQHVQPGKGGEIQLTDGIYALMQEQHILAHKLHGTRYDCGSKLGYLKATVELGRKHYEVGADFDAYLKSLCASK</sequence>
<evidence type="ECO:0000313" key="9">
    <source>
        <dbReference type="EMBL" id="MBE9608813.1"/>
    </source>
</evidence>
<evidence type="ECO:0000259" key="8">
    <source>
        <dbReference type="Pfam" id="PF00483"/>
    </source>
</evidence>
<dbReference type="GO" id="GO:0006011">
    <property type="term" value="P:UDP-alpha-D-glucose metabolic process"/>
    <property type="evidence" value="ECO:0007669"/>
    <property type="project" value="InterPro"/>
</dbReference>
<dbReference type="InterPro" id="IPR005835">
    <property type="entry name" value="NTP_transferase_dom"/>
</dbReference>
<dbReference type="GO" id="GO:0003983">
    <property type="term" value="F:UTP:glucose-1-phosphate uridylyltransferase activity"/>
    <property type="evidence" value="ECO:0007669"/>
    <property type="project" value="UniProtKB-EC"/>
</dbReference>
<comment type="similarity">
    <text evidence="1 7">Belongs to the UDPGP type 2 family.</text>
</comment>
<comment type="catalytic activity">
    <reaction evidence="6 7">
        <text>alpha-D-glucose 1-phosphate + UTP + H(+) = UDP-alpha-D-glucose + diphosphate</text>
        <dbReference type="Rhea" id="RHEA:19889"/>
        <dbReference type="ChEBI" id="CHEBI:15378"/>
        <dbReference type="ChEBI" id="CHEBI:33019"/>
        <dbReference type="ChEBI" id="CHEBI:46398"/>
        <dbReference type="ChEBI" id="CHEBI:58601"/>
        <dbReference type="ChEBI" id="CHEBI:58885"/>
        <dbReference type="EC" id="2.7.7.9"/>
    </reaction>
</comment>
<keyword evidence="10" id="KW-1185">Reference proteome</keyword>
<dbReference type="AlphaFoldDB" id="A0A8J7FZY0"/>
<gene>
    <name evidence="9" type="primary">galU</name>
    <name evidence="9" type="ORF">INR99_05560</name>
</gene>
<evidence type="ECO:0000256" key="5">
    <source>
        <dbReference type="ARBA" id="ARBA00022695"/>
    </source>
</evidence>
<dbReference type="EMBL" id="JADFUA010000002">
    <property type="protein sequence ID" value="MBE9608813.1"/>
    <property type="molecule type" value="Genomic_DNA"/>
</dbReference>
<dbReference type="Gene3D" id="1.10.260.40">
    <property type="entry name" value="lambda repressor-like DNA-binding domains"/>
    <property type="match status" value="1"/>
</dbReference>